<organism evidence="2 3">
    <name type="scientific">Neisseria elongata subsp. glycolytica ATCC 29315</name>
    <dbReference type="NCBI Taxonomy" id="546263"/>
    <lineage>
        <taxon>Bacteria</taxon>
        <taxon>Pseudomonadati</taxon>
        <taxon>Pseudomonadota</taxon>
        <taxon>Betaproteobacteria</taxon>
        <taxon>Neisseriales</taxon>
        <taxon>Neisseriaceae</taxon>
        <taxon>Neisseria</taxon>
    </lineage>
</organism>
<comment type="caution">
    <text evidence="2">The sequence shown here is derived from an EMBL/GenBank/DDBJ whole genome shotgun (WGS) entry which is preliminary data.</text>
</comment>
<protein>
    <submittedName>
        <fullName evidence="2">Uncharacterized protein</fullName>
    </submittedName>
</protein>
<evidence type="ECO:0000256" key="1">
    <source>
        <dbReference type="SAM" id="MobiDB-lite"/>
    </source>
</evidence>
<proteinExistence type="predicted"/>
<sequence length="39" mass="4599">MNWACRPSEKPWRQTGAYRHQPTRHPLLFSDGLPHQEAV</sequence>
<name>D4DTI4_NEIEG</name>
<accession>D4DTI4</accession>
<dbReference type="Proteomes" id="UP000005536">
    <property type="component" value="Unassembled WGS sequence"/>
</dbReference>
<gene>
    <name evidence="2" type="ORF">NEIELOOT_02390</name>
</gene>
<feature type="region of interest" description="Disordered" evidence="1">
    <location>
        <begin position="1"/>
        <end position="39"/>
    </location>
</feature>
<evidence type="ECO:0000313" key="2">
    <source>
        <dbReference type="EMBL" id="EFE48799.1"/>
    </source>
</evidence>
<dbReference type="EMBL" id="ADBF01000234">
    <property type="protein sequence ID" value="EFE48799.1"/>
    <property type="molecule type" value="Genomic_DNA"/>
</dbReference>
<dbReference type="AlphaFoldDB" id="D4DTI4"/>
<reference evidence="2 3" key="1">
    <citation type="submission" date="2010-02" db="EMBL/GenBank/DDBJ databases">
        <authorList>
            <person name="Weinstock G."/>
            <person name="Sodergren E."/>
            <person name="Clifton S."/>
            <person name="Fulton L."/>
            <person name="Fulton B."/>
            <person name="Courtney L."/>
            <person name="Fronick C."/>
            <person name="Harrison M."/>
            <person name="Strong C."/>
            <person name="Farmer C."/>
            <person name="Delahaunty K."/>
            <person name="Markovic C."/>
            <person name="Hall O."/>
            <person name="Minx P."/>
            <person name="Tomlinson C."/>
            <person name="Mitreva M."/>
            <person name="Nelson J."/>
            <person name="Hou S."/>
            <person name="Wollam A."/>
            <person name="Pepin K.H."/>
            <person name="Johnson M."/>
            <person name="Bhonagiri V."/>
            <person name="Zhang X."/>
            <person name="Suruliraj S."/>
            <person name="Warren W."/>
            <person name="Chinwalla A."/>
            <person name="Mardis E.R."/>
            <person name="Wilson R.K."/>
        </authorList>
    </citation>
    <scope>NUCLEOTIDE SEQUENCE [LARGE SCALE GENOMIC DNA]</scope>
    <source>
        <strain evidence="2 3">ATCC 29315</strain>
    </source>
</reference>
<evidence type="ECO:0000313" key="3">
    <source>
        <dbReference type="Proteomes" id="UP000005536"/>
    </source>
</evidence>